<name>A0ACD3AQ78_9AGAR</name>
<protein>
    <submittedName>
        <fullName evidence="1">Uncharacterized protein</fullName>
    </submittedName>
</protein>
<sequence length="171" mass="19269">MSGSAIPEIIWFRPTRSHIENPWQHIVTTTPQVHDAATNLWYSSQGGVGEERVLIINWKTKPLQNAFMKSPSYVSWCLPLLDVTNQSSSLGQFRFPAGPQKITEVFNSPVTEFMYFPSELIVEAISQYMEAMAGAFGLVGIVWGEYAQEEWSSNKIVFPFMTKARTDSTAI</sequence>
<reference evidence="1 2" key="1">
    <citation type="journal article" date="2019" name="Nat. Ecol. Evol.">
        <title>Megaphylogeny resolves global patterns of mushroom evolution.</title>
        <authorList>
            <person name="Varga T."/>
            <person name="Krizsan K."/>
            <person name="Foldi C."/>
            <person name="Dima B."/>
            <person name="Sanchez-Garcia M."/>
            <person name="Sanchez-Ramirez S."/>
            <person name="Szollosi G.J."/>
            <person name="Szarkandi J.G."/>
            <person name="Papp V."/>
            <person name="Albert L."/>
            <person name="Andreopoulos W."/>
            <person name="Angelini C."/>
            <person name="Antonin V."/>
            <person name="Barry K.W."/>
            <person name="Bougher N.L."/>
            <person name="Buchanan P."/>
            <person name="Buyck B."/>
            <person name="Bense V."/>
            <person name="Catcheside P."/>
            <person name="Chovatia M."/>
            <person name="Cooper J."/>
            <person name="Damon W."/>
            <person name="Desjardin D."/>
            <person name="Finy P."/>
            <person name="Geml J."/>
            <person name="Haridas S."/>
            <person name="Hughes K."/>
            <person name="Justo A."/>
            <person name="Karasinski D."/>
            <person name="Kautmanova I."/>
            <person name="Kiss B."/>
            <person name="Kocsube S."/>
            <person name="Kotiranta H."/>
            <person name="LaButti K.M."/>
            <person name="Lechner B.E."/>
            <person name="Liimatainen K."/>
            <person name="Lipzen A."/>
            <person name="Lukacs Z."/>
            <person name="Mihaltcheva S."/>
            <person name="Morgado L.N."/>
            <person name="Niskanen T."/>
            <person name="Noordeloos M.E."/>
            <person name="Ohm R.A."/>
            <person name="Ortiz-Santana B."/>
            <person name="Ovrebo C."/>
            <person name="Racz N."/>
            <person name="Riley R."/>
            <person name="Savchenko A."/>
            <person name="Shiryaev A."/>
            <person name="Soop K."/>
            <person name="Spirin V."/>
            <person name="Szebenyi C."/>
            <person name="Tomsovsky M."/>
            <person name="Tulloss R.E."/>
            <person name="Uehling J."/>
            <person name="Grigoriev I.V."/>
            <person name="Vagvolgyi C."/>
            <person name="Papp T."/>
            <person name="Martin F.M."/>
            <person name="Miettinen O."/>
            <person name="Hibbett D.S."/>
            <person name="Nagy L.G."/>
        </authorList>
    </citation>
    <scope>NUCLEOTIDE SEQUENCE [LARGE SCALE GENOMIC DNA]</scope>
    <source>
        <strain evidence="1 2">NL-1719</strain>
    </source>
</reference>
<proteinExistence type="predicted"/>
<gene>
    <name evidence="1" type="ORF">BDN72DRAFT_912715</name>
</gene>
<dbReference type="Proteomes" id="UP000308600">
    <property type="component" value="Unassembled WGS sequence"/>
</dbReference>
<organism evidence="1 2">
    <name type="scientific">Pluteus cervinus</name>
    <dbReference type="NCBI Taxonomy" id="181527"/>
    <lineage>
        <taxon>Eukaryota</taxon>
        <taxon>Fungi</taxon>
        <taxon>Dikarya</taxon>
        <taxon>Basidiomycota</taxon>
        <taxon>Agaricomycotina</taxon>
        <taxon>Agaricomycetes</taxon>
        <taxon>Agaricomycetidae</taxon>
        <taxon>Agaricales</taxon>
        <taxon>Pluteineae</taxon>
        <taxon>Pluteaceae</taxon>
        <taxon>Pluteus</taxon>
    </lineage>
</organism>
<accession>A0ACD3AQ78</accession>
<evidence type="ECO:0000313" key="2">
    <source>
        <dbReference type="Proteomes" id="UP000308600"/>
    </source>
</evidence>
<evidence type="ECO:0000313" key="1">
    <source>
        <dbReference type="EMBL" id="TFK67824.1"/>
    </source>
</evidence>
<keyword evidence="2" id="KW-1185">Reference proteome</keyword>
<dbReference type="EMBL" id="ML208366">
    <property type="protein sequence ID" value="TFK67824.1"/>
    <property type="molecule type" value="Genomic_DNA"/>
</dbReference>